<proteinExistence type="predicted"/>
<reference evidence="2" key="1">
    <citation type="journal article" date="2019" name="Int. J. Syst. Evol. Microbiol.">
        <title>The Global Catalogue of Microorganisms (GCM) 10K type strain sequencing project: providing services to taxonomists for standard genome sequencing and annotation.</title>
        <authorList>
            <consortium name="The Broad Institute Genomics Platform"/>
            <consortium name="The Broad Institute Genome Sequencing Center for Infectious Disease"/>
            <person name="Wu L."/>
            <person name="Ma J."/>
        </authorList>
    </citation>
    <scope>NUCLEOTIDE SEQUENCE [LARGE SCALE GENOMIC DNA]</scope>
    <source>
        <strain evidence="2">JCM 13501</strain>
    </source>
</reference>
<dbReference type="Proteomes" id="UP000616499">
    <property type="component" value="Unassembled WGS sequence"/>
</dbReference>
<evidence type="ECO:0000313" key="2">
    <source>
        <dbReference type="Proteomes" id="UP000616499"/>
    </source>
</evidence>
<organism evidence="1 2">
    <name type="scientific">Pseudomonas asuensis</name>
    <dbReference type="NCBI Taxonomy" id="1825787"/>
    <lineage>
        <taxon>Bacteria</taxon>
        <taxon>Pseudomonadati</taxon>
        <taxon>Pseudomonadota</taxon>
        <taxon>Gammaproteobacteria</taxon>
        <taxon>Pseudomonadales</taxon>
        <taxon>Pseudomonadaceae</taxon>
        <taxon>Pseudomonas</taxon>
    </lineage>
</organism>
<gene>
    <name evidence="1" type="ORF">GCM10009425_00790</name>
</gene>
<keyword evidence="2" id="KW-1185">Reference proteome</keyword>
<evidence type="ECO:0000313" key="1">
    <source>
        <dbReference type="EMBL" id="GGL93688.1"/>
    </source>
</evidence>
<dbReference type="EMBL" id="BMNW01000001">
    <property type="protein sequence ID" value="GGL93688.1"/>
    <property type="molecule type" value="Genomic_DNA"/>
</dbReference>
<sequence>MKAYQLPLTLTPIMLGLVAEISEQVGRLAAFKDGPLAPQLRRGNLIRTIAAC</sequence>
<name>A0ABQ2GFW2_9PSED</name>
<accession>A0ABQ2GFW2</accession>
<protein>
    <submittedName>
        <fullName evidence="1">Uncharacterized protein</fullName>
    </submittedName>
</protein>
<comment type="caution">
    <text evidence="1">The sequence shown here is derived from an EMBL/GenBank/DDBJ whole genome shotgun (WGS) entry which is preliminary data.</text>
</comment>